<dbReference type="AlphaFoldDB" id="A0AAV4RJF2"/>
<evidence type="ECO:0000313" key="2">
    <source>
        <dbReference type="Proteomes" id="UP001054945"/>
    </source>
</evidence>
<dbReference type="Proteomes" id="UP001054945">
    <property type="component" value="Unassembled WGS sequence"/>
</dbReference>
<accession>A0AAV4RJF2</accession>
<comment type="caution">
    <text evidence="1">The sequence shown here is derived from an EMBL/GenBank/DDBJ whole genome shotgun (WGS) entry which is preliminary data.</text>
</comment>
<dbReference type="EMBL" id="BPLR01008058">
    <property type="protein sequence ID" value="GIY21825.1"/>
    <property type="molecule type" value="Genomic_DNA"/>
</dbReference>
<sequence length="145" mass="16467">MLFKSIPKTNNTNFNKLLFLIPSPAQQPPHEYSIETSLSLHMAKWNALFGTHSRITWVSLGTFQGDSSFSVDRSGERKTPLPQKKNAVAVLGLRGIDLFFIWSGASFGSFEEFPPPLQVSLGFAVAVFRFRWRYQISPLMIFIRI</sequence>
<reference evidence="1 2" key="1">
    <citation type="submission" date="2021-06" db="EMBL/GenBank/DDBJ databases">
        <title>Caerostris extrusa draft genome.</title>
        <authorList>
            <person name="Kono N."/>
            <person name="Arakawa K."/>
        </authorList>
    </citation>
    <scope>NUCLEOTIDE SEQUENCE [LARGE SCALE GENOMIC DNA]</scope>
</reference>
<keyword evidence="2" id="KW-1185">Reference proteome</keyword>
<name>A0AAV4RJF2_CAEEX</name>
<evidence type="ECO:0000313" key="1">
    <source>
        <dbReference type="EMBL" id="GIY21825.1"/>
    </source>
</evidence>
<protein>
    <submittedName>
        <fullName evidence="1">Uncharacterized protein</fullName>
    </submittedName>
</protein>
<organism evidence="1 2">
    <name type="scientific">Caerostris extrusa</name>
    <name type="common">Bark spider</name>
    <name type="synonym">Caerostris bankana</name>
    <dbReference type="NCBI Taxonomy" id="172846"/>
    <lineage>
        <taxon>Eukaryota</taxon>
        <taxon>Metazoa</taxon>
        <taxon>Ecdysozoa</taxon>
        <taxon>Arthropoda</taxon>
        <taxon>Chelicerata</taxon>
        <taxon>Arachnida</taxon>
        <taxon>Araneae</taxon>
        <taxon>Araneomorphae</taxon>
        <taxon>Entelegynae</taxon>
        <taxon>Araneoidea</taxon>
        <taxon>Araneidae</taxon>
        <taxon>Caerostris</taxon>
    </lineage>
</organism>
<gene>
    <name evidence="1" type="ORF">CEXT_371071</name>
</gene>
<proteinExistence type="predicted"/>